<proteinExistence type="predicted"/>
<feature type="transmembrane region" description="Helical" evidence="6">
    <location>
        <begin position="181"/>
        <end position="199"/>
    </location>
</feature>
<feature type="transmembrane region" description="Helical" evidence="6">
    <location>
        <begin position="220"/>
        <end position="253"/>
    </location>
</feature>
<dbReference type="PANTHER" id="PTHR30294">
    <property type="entry name" value="MEMBRANE COMPONENT OF ABC TRANSPORTER YHHJ-RELATED"/>
    <property type="match status" value="1"/>
</dbReference>
<reference evidence="8" key="1">
    <citation type="submission" date="2016-10" db="EMBL/GenBank/DDBJ databases">
        <title>Sequence of Gallionella enrichment culture.</title>
        <authorList>
            <person name="Poehlein A."/>
            <person name="Muehling M."/>
            <person name="Daniel R."/>
        </authorList>
    </citation>
    <scope>NUCLEOTIDE SEQUENCE</scope>
</reference>
<evidence type="ECO:0000256" key="6">
    <source>
        <dbReference type="SAM" id="Phobius"/>
    </source>
</evidence>
<dbReference type="Pfam" id="PF12698">
    <property type="entry name" value="ABC2_membrane_3"/>
    <property type="match status" value="1"/>
</dbReference>
<dbReference type="InterPro" id="IPR013525">
    <property type="entry name" value="ABC2_TM"/>
</dbReference>
<evidence type="ECO:0000256" key="4">
    <source>
        <dbReference type="ARBA" id="ARBA00022989"/>
    </source>
</evidence>
<dbReference type="GO" id="GO:0140359">
    <property type="term" value="F:ABC-type transporter activity"/>
    <property type="evidence" value="ECO:0007669"/>
    <property type="project" value="InterPro"/>
</dbReference>
<comment type="subcellular location">
    <subcellularLocation>
        <location evidence="1">Cell membrane</location>
        <topology evidence="1">Multi-pass membrane protein</topology>
    </subcellularLocation>
</comment>
<feature type="domain" description="ABC-2 type transporter transmembrane" evidence="7">
    <location>
        <begin position="21"/>
        <end position="382"/>
    </location>
</feature>
<evidence type="ECO:0000256" key="3">
    <source>
        <dbReference type="ARBA" id="ARBA00022692"/>
    </source>
</evidence>
<name>A0A1J5QNX0_9ZZZZ</name>
<dbReference type="EMBL" id="MLJW01001257">
    <property type="protein sequence ID" value="OIQ79195.1"/>
    <property type="molecule type" value="Genomic_DNA"/>
</dbReference>
<accession>A0A1J5QNX0</accession>
<dbReference type="AlphaFoldDB" id="A0A1J5QNX0"/>
<evidence type="ECO:0000259" key="7">
    <source>
        <dbReference type="Pfam" id="PF12698"/>
    </source>
</evidence>
<evidence type="ECO:0000313" key="8">
    <source>
        <dbReference type="EMBL" id="OIQ79195.1"/>
    </source>
</evidence>
<protein>
    <submittedName>
        <fullName evidence="8">ABC-2 family transporter protein</fullName>
    </submittedName>
</protein>
<dbReference type="PANTHER" id="PTHR30294:SF29">
    <property type="entry name" value="MULTIDRUG ABC TRANSPORTER PERMEASE YBHS-RELATED"/>
    <property type="match status" value="1"/>
</dbReference>
<evidence type="ECO:0000256" key="1">
    <source>
        <dbReference type="ARBA" id="ARBA00004651"/>
    </source>
</evidence>
<sequence length="405" mass="44129">MAKHNLRIVVGFEVHRTLAKKRFWVLTLLVPMAIGLVFGLVFVSNSSTNNSLNSQKSAKFTFAYTDASGEVSDAVVSSFGGTKSTNPTQSIADVKAGRLDAFFDYPANPATEQITAYGVNRGIFENEKYRSVATQILSLSAQQKIGSPELALLAQGKVKVATTTYSNGRESGGLNGVVPPMLFLLVFYVVIILLGNQMLSSTLEEKENRVTEMILTTVNATTLIIGKIISLFTVGIVQMVVFVIPMIIGYVFFHSSLNLPNFDLSKLVFDPTRMTIGALLLLGGFTLFTGTLVAIGAIMPTAKEAGVFFGAMMTLIFIPFYVISLVVSDPHAFIVQAFTYFPFSAPITAMLRNAFGSLTLWEAAIVIGELFILGFLMLRLAVRLFRYGSIEYTKKVSIRSVLASH</sequence>
<feature type="transmembrane region" description="Helical" evidence="6">
    <location>
        <begin position="363"/>
        <end position="382"/>
    </location>
</feature>
<gene>
    <name evidence="8" type="ORF">GALL_390760</name>
</gene>
<feature type="transmembrane region" description="Helical" evidence="6">
    <location>
        <begin position="23"/>
        <end position="43"/>
    </location>
</feature>
<dbReference type="GO" id="GO:0005886">
    <property type="term" value="C:plasma membrane"/>
    <property type="evidence" value="ECO:0007669"/>
    <property type="project" value="UniProtKB-SubCell"/>
</dbReference>
<comment type="caution">
    <text evidence="8">The sequence shown here is derived from an EMBL/GenBank/DDBJ whole genome shotgun (WGS) entry which is preliminary data.</text>
</comment>
<keyword evidence="3 6" id="KW-0812">Transmembrane</keyword>
<evidence type="ECO:0000256" key="2">
    <source>
        <dbReference type="ARBA" id="ARBA00022475"/>
    </source>
</evidence>
<evidence type="ECO:0000256" key="5">
    <source>
        <dbReference type="ARBA" id="ARBA00023136"/>
    </source>
</evidence>
<feature type="transmembrane region" description="Helical" evidence="6">
    <location>
        <begin position="273"/>
        <end position="295"/>
    </location>
</feature>
<keyword evidence="4 6" id="KW-1133">Transmembrane helix</keyword>
<organism evidence="8">
    <name type="scientific">mine drainage metagenome</name>
    <dbReference type="NCBI Taxonomy" id="410659"/>
    <lineage>
        <taxon>unclassified sequences</taxon>
        <taxon>metagenomes</taxon>
        <taxon>ecological metagenomes</taxon>
    </lineage>
</organism>
<dbReference type="InterPro" id="IPR051449">
    <property type="entry name" value="ABC-2_transporter_component"/>
</dbReference>
<feature type="transmembrane region" description="Helical" evidence="6">
    <location>
        <begin position="307"/>
        <end position="327"/>
    </location>
</feature>
<keyword evidence="2" id="KW-1003">Cell membrane</keyword>
<keyword evidence="5 6" id="KW-0472">Membrane</keyword>